<evidence type="ECO:0000313" key="2">
    <source>
        <dbReference type="Proteomes" id="UP001224890"/>
    </source>
</evidence>
<dbReference type="Proteomes" id="UP001224890">
    <property type="component" value="Unassembled WGS sequence"/>
</dbReference>
<dbReference type="RefSeq" id="XP_060421590.1">
    <property type="nucleotide sequence ID" value="XM_060573230.1"/>
</dbReference>
<organism evidence="1 2">
    <name type="scientific">Colletotrichum godetiae</name>
    <dbReference type="NCBI Taxonomy" id="1209918"/>
    <lineage>
        <taxon>Eukaryota</taxon>
        <taxon>Fungi</taxon>
        <taxon>Dikarya</taxon>
        <taxon>Ascomycota</taxon>
        <taxon>Pezizomycotina</taxon>
        <taxon>Sordariomycetes</taxon>
        <taxon>Hypocreomycetidae</taxon>
        <taxon>Glomerellales</taxon>
        <taxon>Glomerellaceae</taxon>
        <taxon>Colletotrichum</taxon>
        <taxon>Colletotrichum acutatum species complex</taxon>
    </lineage>
</organism>
<sequence>MSLNYAEFDGILELSTYLVADLSRGKFRRLSRSGLKLARLTHSSPAKVTEGQSSGSLLLSVYSPLLDALSVLRQLESGKMASPKLGMLQKLQKQGNLKETMKDNKRTHNKAQYPPCLCLVPEPSPTSSAPPVPNFPQLQLVHVINRDTFHKDRIRPFCPR</sequence>
<dbReference type="AlphaFoldDB" id="A0AAJ0A5E7"/>
<gene>
    <name evidence="1" type="ORF">BDP55DRAFT_639282</name>
</gene>
<keyword evidence="2" id="KW-1185">Reference proteome</keyword>
<dbReference type="EMBL" id="JAHMHR010000117">
    <property type="protein sequence ID" value="KAK1656826.1"/>
    <property type="molecule type" value="Genomic_DNA"/>
</dbReference>
<reference evidence="1" key="1">
    <citation type="submission" date="2021-06" db="EMBL/GenBank/DDBJ databases">
        <title>Comparative genomics, transcriptomics and evolutionary studies reveal genomic signatures of adaptation to plant cell wall in hemibiotrophic fungi.</title>
        <authorList>
            <consortium name="DOE Joint Genome Institute"/>
            <person name="Baroncelli R."/>
            <person name="Diaz J.F."/>
            <person name="Benocci T."/>
            <person name="Peng M."/>
            <person name="Battaglia E."/>
            <person name="Haridas S."/>
            <person name="Andreopoulos W."/>
            <person name="Labutti K."/>
            <person name="Pangilinan J."/>
            <person name="Floch G.L."/>
            <person name="Makela M.R."/>
            <person name="Henrissat B."/>
            <person name="Grigoriev I.V."/>
            <person name="Crouch J.A."/>
            <person name="De Vries R.P."/>
            <person name="Sukno S.A."/>
            <person name="Thon M.R."/>
        </authorList>
    </citation>
    <scope>NUCLEOTIDE SEQUENCE</scope>
    <source>
        <strain evidence="1">CBS 193.32</strain>
    </source>
</reference>
<proteinExistence type="predicted"/>
<protein>
    <submittedName>
        <fullName evidence="1">Uncharacterized protein</fullName>
    </submittedName>
</protein>
<evidence type="ECO:0000313" key="1">
    <source>
        <dbReference type="EMBL" id="KAK1656826.1"/>
    </source>
</evidence>
<name>A0AAJ0A5E7_9PEZI</name>
<dbReference type="GeneID" id="85457756"/>
<comment type="caution">
    <text evidence="1">The sequence shown here is derived from an EMBL/GenBank/DDBJ whole genome shotgun (WGS) entry which is preliminary data.</text>
</comment>
<accession>A0AAJ0A5E7</accession>